<sequence>MPKRSAGDAWLNRLWAVVCACAGIFLCMWALSWFKASVLHEDLQNHCAVHTASFPFEKSCTHANGTVEGANSALFDGIFFGSMTTAAVTLTAALTIEASLRKQSRGAIGV</sequence>
<evidence type="ECO:0000313" key="3">
    <source>
        <dbReference type="Proteomes" id="UP000778578"/>
    </source>
</evidence>
<feature type="transmembrane region" description="Helical" evidence="1">
    <location>
        <begin position="12"/>
        <end position="34"/>
    </location>
</feature>
<reference evidence="2 3" key="1">
    <citation type="submission" date="2021-08" db="EMBL/GenBank/DDBJ databases">
        <title>WGS of actinomycetes from Thailand.</title>
        <authorList>
            <person name="Thawai C."/>
        </authorList>
    </citation>
    <scope>NUCLEOTIDE SEQUENCE [LARGE SCALE GENOMIC DNA]</scope>
    <source>
        <strain evidence="2 3">PLK6-54</strain>
    </source>
</reference>
<protein>
    <submittedName>
        <fullName evidence="2">Uncharacterized protein</fullName>
    </submittedName>
</protein>
<name>A0ABS7QAR1_9ACTN</name>
<keyword evidence="3" id="KW-1185">Reference proteome</keyword>
<keyword evidence="1" id="KW-0812">Transmembrane</keyword>
<keyword evidence="1" id="KW-1133">Transmembrane helix</keyword>
<dbReference type="EMBL" id="JAINZZ010000025">
    <property type="protein sequence ID" value="MBY8879946.1"/>
    <property type="molecule type" value="Genomic_DNA"/>
</dbReference>
<gene>
    <name evidence="2" type="ORF">K7862_20255</name>
</gene>
<comment type="caution">
    <text evidence="2">The sequence shown here is derived from an EMBL/GenBank/DDBJ whole genome shotgun (WGS) entry which is preliminary data.</text>
</comment>
<dbReference type="RefSeq" id="WP_222964501.1">
    <property type="nucleotide sequence ID" value="NZ_JAINZZ010000025.1"/>
</dbReference>
<accession>A0ABS7QAR1</accession>
<evidence type="ECO:0000313" key="2">
    <source>
        <dbReference type="EMBL" id="MBY8879946.1"/>
    </source>
</evidence>
<keyword evidence="1" id="KW-0472">Membrane</keyword>
<dbReference type="Proteomes" id="UP000778578">
    <property type="component" value="Unassembled WGS sequence"/>
</dbReference>
<evidence type="ECO:0000256" key="1">
    <source>
        <dbReference type="SAM" id="Phobius"/>
    </source>
</evidence>
<organism evidence="2 3">
    <name type="scientific">Actinacidiphila acidipaludis</name>
    <dbReference type="NCBI Taxonomy" id="2873382"/>
    <lineage>
        <taxon>Bacteria</taxon>
        <taxon>Bacillati</taxon>
        <taxon>Actinomycetota</taxon>
        <taxon>Actinomycetes</taxon>
        <taxon>Kitasatosporales</taxon>
        <taxon>Streptomycetaceae</taxon>
        <taxon>Actinacidiphila</taxon>
    </lineage>
</organism>
<feature type="transmembrane region" description="Helical" evidence="1">
    <location>
        <begin position="77"/>
        <end position="96"/>
    </location>
</feature>
<proteinExistence type="predicted"/>